<keyword evidence="3" id="KW-0131">Cell cycle</keyword>
<dbReference type="InterPro" id="IPR027417">
    <property type="entry name" value="P-loop_NTPase"/>
</dbReference>
<accession>A0ABS2IBC5</accession>
<dbReference type="NCBIfam" id="NF040713">
    <property type="entry name" value="ZapE"/>
    <property type="match status" value="1"/>
</dbReference>
<protein>
    <submittedName>
        <fullName evidence="3">Cell division protein ZapE</fullName>
    </submittedName>
</protein>
<evidence type="ECO:0000256" key="1">
    <source>
        <dbReference type="ARBA" id="ARBA00022741"/>
    </source>
</evidence>
<dbReference type="InterPro" id="IPR005654">
    <property type="entry name" value="ATPase_AFG1-like"/>
</dbReference>
<dbReference type="SUPFAM" id="SSF52540">
    <property type="entry name" value="P-loop containing nucleoside triphosphate hydrolases"/>
    <property type="match status" value="1"/>
</dbReference>
<dbReference type="Pfam" id="PF03969">
    <property type="entry name" value="AFG1_ATPase"/>
    <property type="match status" value="1"/>
</dbReference>
<keyword evidence="4" id="KW-1185">Reference proteome</keyword>
<organism evidence="3 4">
    <name type="scientific">Zestomonas insulae</name>
    <dbReference type="NCBI Taxonomy" id="2809017"/>
    <lineage>
        <taxon>Bacteria</taxon>
        <taxon>Pseudomonadati</taxon>
        <taxon>Pseudomonadota</taxon>
        <taxon>Gammaproteobacteria</taxon>
        <taxon>Pseudomonadales</taxon>
        <taxon>Pseudomonadaceae</taxon>
        <taxon>Zestomonas</taxon>
    </lineage>
</organism>
<dbReference type="PANTHER" id="PTHR12169">
    <property type="entry name" value="ATPASE N2B"/>
    <property type="match status" value="1"/>
</dbReference>
<keyword evidence="2" id="KW-0067">ATP-binding</keyword>
<dbReference type="EMBL" id="JAFEUP010000001">
    <property type="protein sequence ID" value="MBM7059103.1"/>
    <property type="molecule type" value="Genomic_DNA"/>
</dbReference>
<dbReference type="PANTHER" id="PTHR12169:SF6">
    <property type="entry name" value="AFG1-LIKE ATPASE"/>
    <property type="match status" value="1"/>
</dbReference>
<comment type="caution">
    <text evidence="3">The sequence shown here is derived from an EMBL/GenBank/DDBJ whole genome shotgun (WGS) entry which is preliminary data.</text>
</comment>
<keyword evidence="1" id="KW-0547">Nucleotide-binding</keyword>
<name>A0ABS2IBC5_9GAMM</name>
<sequence>MTSQSFEPEQDALAEPVEQRVRRHFAATLDERGYRADAAQQAAIDALASWLEAWLAGRHGWLRRPVAGVYLWGGVGRGKSFVMDAFFAAAPVQAKRRVHFHAFLQELQVRMHAHSGQADPLALVAREVAGEARLLCFDEFHVHDIGDAMLLGRLLKVLVEEGVGLVCTSNYPPAGLCPNSLYRERFKPAIETIEKRFQIVELDAGEDYRQHSSALENWGGYVWPLADVASRWLEQRLGLDTAVERELKLTVNHHPLAVRALQDNRIWLDFDELCRRPHSSVDFLWLCQRYRRIAISDVPCLRGEGIDVQQRFLNFVDIAYDSRIQLWLSCAADLDTLCQGGSHVDFARTLSRLRQLSATRMEQADPV</sequence>
<reference evidence="3 4" key="1">
    <citation type="submission" date="2021-02" db="EMBL/GenBank/DDBJ databases">
        <authorList>
            <person name="Lee D.-H."/>
        </authorList>
    </citation>
    <scope>NUCLEOTIDE SEQUENCE [LARGE SCALE GENOMIC DNA]</scope>
    <source>
        <strain evidence="3 4">UL073</strain>
    </source>
</reference>
<dbReference type="GO" id="GO:0051301">
    <property type="term" value="P:cell division"/>
    <property type="evidence" value="ECO:0007669"/>
    <property type="project" value="UniProtKB-KW"/>
</dbReference>
<proteinExistence type="predicted"/>
<dbReference type="Gene3D" id="3.40.50.300">
    <property type="entry name" value="P-loop containing nucleotide triphosphate hydrolases"/>
    <property type="match status" value="1"/>
</dbReference>
<evidence type="ECO:0000313" key="4">
    <source>
        <dbReference type="Proteomes" id="UP000717995"/>
    </source>
</evidence>
<evidence type="ECO:0000256" key="2">
    <source>
        <dbReference type="ARBA" id="ARBA00022840"/>
    </source>
</evidence>
<gene>
    <name evidence="3" type="primary">zapE</name>
    <name evidence="3" type="ORF">JQX08_00110</name>
</gene>
<keyword evidence="3" id="KW-0132">Cell division</keyword>
<evidence type="ECO:0000313" key="3">
    <source>
        <dbReference type="EMBL" id="MBM7059103.1"/>
    </source>
</evidence>
<dbReference type="Proteomes" id="UP000717995">
    <property type="component" value="Unassembled WGS sequence"/>
</dbReference>
<dbReference type="RefSeq" id="WP_204913820.1">
    <property type="nucleotide sequence ID" value="NZ_JAFEUP010000001.1"/>
</dbReference>